<dbReference type="Proteomes" id="UP000006793">
    <property type="component" value="Chromosome"/>
</dbReference>
<reference evidence="2 3" key="2">
    <citation type="journal article" date="2012" name="Stand. Genomic Sci.">
        <title>Complete genome sequence of the thermophilic sulfate-reducing ocean bacterium Thermodesulfatator indicus type strain (CIR29812(T)).</title>
        <authorList>
            <person name="Anderson I."/>
            <person name="Saunders E."/>
            <person name="Lapidus A."/>
            <person name="Nolan M."/>
            <person name="Lucas S."/>
            <person name="Tice H."/>
            <person name="Del Rio T.G."/>
            <person name="Cheng J.F."/>
            <person name="Han C."/>
            <person name="Tapia R."/>
            <person name="Goodwin L.A."/>
            <person name="Pitluck S."/>
            <person name="Liolios K."/>
            <person name="Mavromatis K."/>
            <person name="Pagani I."/>
            <person name="Ivanova N."/>
            <person name="Mikhailova N."/>
            <person name="Pati A."/>
            <person name="Chen A."/>
            <person name="Palaniappan K."/>
            <person name="Land M."/>
            <person name="Hauser L."/>
            <person name="Jeffries C.D."/>
            <person name="Chang Y.J."/>
            <person name="Brambilla E.M."/>
            <person name="Rohde M."/>
            <person name="Spring S."/>
            <person name="Goker M."/>
            <person name="Detter J.C."/>
            <person name="Woyke T."/>
            <person name="Bristow J."/>
            <person name="Eisen J.A."/>
            <person name="Markowitz V."/>
            <person name="Hugenholtz P."/>
            <person name="Kyrpides N.C."/>
            <person name="Klenk H.P."/>
        </authorList>
    </citation>
    <scope>NUCLEOTIDE SEQUENCE [LARGE SCALE GENOMIC DNA]</scope>
    <source>
        <strain evidence="3">DSM 15286 / JCM 11887 / CIR29812</strain>
    </source>
</reference>
<dbReference type="EMBL" id="CP002683">
    <property type="protein sequence ID" value="AEH45781.1"/>
    <property type="molecule type" value="Genomic_DNA"/>
</dbReference>
<accession>F8ACK6</accession>
<feature type="region of interest" description="Disordered" evidence="1">
    <location>
        <begin position="82"/>
        <end position="103"/>
    </location>
</feature>
<dbReference type="KEGG" id="tid:Thein_1926"/>
<evidence type="ECO:0000313" key="3">
    <source>
        <dbReference type="Proteomes" id="UP000006793"/>
    </source>
</evidence>
<dbReference type="STRING" id="667014.Thein_1926"/>
<dbReference type="RefSeq" id="WP_013908520.1">
    <property type="nucleotide sequence ID" value="NC_015681.1"/>
</dbReference>
<organism evidence="2 3">
    <name type="scientific">Thermodesulfatator indicus (strain DSM 15286 / JCM 11887 / CIR29812)</name>
    <dbReference type="NCBI Taxonomy" id="667014"/>
    <lineage>
        <taxon>Bacteria</taxon>
        <taxon>Pseudomonadati</taxon>
        <taxon>Thermodesulfobacteriota</taxon>
        <taxon>Thermodesulfobacteria</taxon>
        <taxon>Thermodesulfobacteriales</taxon>
        <taxon>Thermodesulfatatoraceae</taxon>
        <taxon>Thermodesulfatator</taxon>
    </lineage>
</organism>
<gene>
    <name evidence="2" type="ordered locus">Thein_1926</name>
</gene>
<evidence type="ECO:0000256" key="1">
    <source>
        <dbReference type="SAM" id="MobiDB-lite"/>
    </source>
</evidence>
<protein>
    <submittedName>
        <fullName evidence="2">Uncharacterized protein</fullName>
    </submittedName>
</protein>
<name>F8ACK6_THEID</name>
<dbReference type="PaxDb" id="667014-Thein_1926"/>
<dbReference type="InParanoid" id="F8ACK6"/>
<dbReference type="HOGENOM" id="CLU_2095733_0_0_0"/>
<proteinExistence type="predicted"/>
<evidence type="ECO:0000313" key="2">
    <source>
        <dbReference type="EMBL" id="AEH45781.1"/>
    </source>
</evidence>
<keyword evidence="3" id="KW-1185">Reference proteome</keyword>
<sequence>MKKNRYMRIVLDDDLLFLKSLNGVGTVFNRVFRRIFDEIRASGEDGITTWNALVEGRIGITILLETEEGLCKSRVKEAMGKERRVKRGVTENGEGQSRKHSSLEALMARVRNFDLE</sequence>
<reference evidence="3" key="1">
    <citation type="submission" date="2011-04" db="EMBL/GenBank/DDBJ databases">
        <title>The complete genome of Thermodesulfatator indicus DSM 15286.</title>
        <authorList>
            <person name="Lucas S."/>
            <person name="Copeland A."/>
            <person name="Lapidus A."/>
            <person name="Bruce D."/>
            <person name="Goodwin L."/>
            <person name="Pitluck S."/>
            <person name="Peters L."/>
            <person name="Kyrpides N."/>
            <person name="Mavromatis K."/>
            <person name="Pagani I."/>
            <person name="Ivanova N."/>
            <person name="Saunders L."/>
            <person name="Detter J.C."/>
            <person name="Tapia R."/>
            <person name="Han C."/>
            <person name="Land M."/>
            <person name="Hauser L."/>
            <person name="Markowitz V."/>
            <person name="Cheng J.-F."/>
            <person name="Hugenholtz P."/>
            <person name="Woyke T."/>
            <person name="Wu D."/>
            <person name="Spring S."/>
            <person name="Schroeder M."/>
            <person name="Brambilla E."/>
            <person name="Klenk H.-P."/>
            <person name="Eisen J.A."/>
        </authorList>
    </citation>
    <scope>NUCLEOTIDE SEQUENCE [LARGE SCALE GENOMIC DNA]</scope>
    <source>
        <strain evidence="3">DSM 15286 / JCM 11887 / CIR29812</strain>
    </source>
</reference>
<dbReference type="AlphaFoldDB" id="F8ACK6"/>